<dbReference type="InterPro" id="IPR051828">
    <property type="entry name" value="HAD-like_hydrolase_domain"/>
</dbReference>
<dbReference type="PANTHER" id="PTHR46191">
    <property type="match status" value="1"/>
</dbReference>
<dbReference type="EMBL" id="JBEVYD010000005">
    <property type="protein sequence ID" value="KAL3232523.1"/>
    <property type="molecule type" value="Genomic_DNA"/>
</dbReference>
<protein>
    <recommendedName>
        <fullName evidence="3">Haloacid dehalogenase-like hydrolase</fullName>
    </recommendedName>
</protein>
<dbReference type="Proteomes" id="UP001623330">
    <property type="component" value="Unassembled WGS sequence"/>
</dbReference>
<keyword evidence="2" id="KW-1185">Reference proteome</keyword>
<reference evidence="1 2" key="1">
    <citation type="submission" date="2024-05" db="EMBL/GenBank/DDBJ databases">
        <title>Long read based assembly of the Candida bracarensis genome reveals expanded adhesin content.</title>
        <authorList>
            <person name="Marcet-Houben M."/>
            <person name="Ksiezopolska E."/>
            <person name="Gabaldon T."/>
        </authorList>
    </citation>
    <scope>NUCLEOTIDE SEQUENCE [LARGE SCALE GENOMIC DNA]</scope>
    <source>
        <strain evidence="1 2">CBM6</strain>
    </source>
</reference>
<dbReference type="InterPro" id="IPR011949">
    <property type="entry name" value="HAD-SF_hydro_IA_REG-2-like"/>
</dbReference>
<dbReference type="InterPro" id="IPR036412">
    <property type="entry name" value="HAD-like_sf"/>
</dbReference>
<evidence type="ECO:0008006" key="3">
    <source>
        <dbReference type="Google" id="ProtNLM"/>
    </source>
</evidence>
<dbReference type="NCBIfam" id="TIGR02252">
    <property type="entry name" value="DREG-2"/>
    <property type="match status" value="1"/>
</dbReference>
<evidence type="ECO:0000313" key="2">
    <source>
        <dbReference type="Proteomes" id="UP001623330"/>
    </source>
</evidence>
<dbReference type="PANTHER" id="PTHR46191:SF2">
    <property type="entry name" value="HALOACID DEHALOGENASE-LIKE HYDROLASE DOMAIN-CONTAINING PROTEIN 3"/>
    <property type="match status" value="1"/>
</dbReference>
<proteinExistence type="predicted"/>
<dbReference type="Gene3D" id="3.40.50.1000">
    <property type="entry name" value="HAD superfamily/HAD-like"/>
    <property type="match status" value="1"/>
</dbReference>
<organism evidence="1 2">
    <name type="scientific">Nakaseomyces bracarensis</name>
    <dbReference type="NCBI Taxonomy" id="273131"/>
    <lineage>
        <taxon>Eukaryota</taxon>
        <taxon>Fungi</taxon>
        <taxon>Dikarya</taxon>
        <taxon>Ascomycota</taxon>
        <taxon>Saccharomycotina</taxon>
        <taxon>Saccharomycetes</taxon>
        <taxon>Saccharomycetales</taxon>
        <taxon>Saccharomycetaceae</taxon>
        <taxon>Nakaseomyces</taxon>
    </lineage>
</organism>
<comment type="caution">
    <text evidence="1">The sequence shown here is derived from an EMBL/GenBank/DDBJ whole genome shotgun (WGS) entry which is preliminary data.</text>
</comment>
<dbReference type="SUPFAM" id="SSF56784">
    <property type="entry name" value="HAD-like"/>
    <property type="match status" value="1"/>
</dbReference>
<accession>A0ABR4NV06</accession>
<evidence type="ECO:0000313" key="1">
    <source>
        <dbReference type="EMBL" id="KAL3232523.1"/>
    </source>
</evidence>
<gene>
    <name evidence="1" type="ORF">RNJ44_04439</name>
</gene>
<dbReference type="Gene3D" id="1.10.150.720">
    <property type="entry name" value="Haloacid dehalogenase-like hydrolase"/>
    <property type="match status" value="1"/>
</dbReference>
<name>A0ABR4NV06_9SACH</name>
<dbReference type="Pfam" id="PF00702">
    <property type="entry name" value="Hydrolase"/>
    <property type="match status" value="1"/>
</dbReference>
<dbReference type="InterPro" id="IPR023214">
    <property type="entry name" value="HAD_sf"/>
</dbReference>
<dbReference type="InterPro" id="IPR044924">
    <property type="entry name" value="HAD-SF_hydro_IA_REG-2-like_cap"/>
</dbReference>
<sequence>MTFPKRIPVESWSADTSLETPKFITFDAYNTLYAIGTPMMELYSNAVAEYGVKVEPEVLTRNFGAAYRKVNNLYPNYGRDSGITSEEWWKIMVREVFAPLELSSKAIDNVLATFSTHKTYFMYPDLPELLEMLHVKYPNTILGIISNADPIFFNVVKGFELDKYFKDNLYISYELGYGKPSKEIFDYAIEDVLRKHPELLEGTSRDDFKKYCWHIGDEKVNDMEAPVKAGWYGFLLDRGNKFGFFDREFKEKERDIAMHKIDHDIKTSWETGIAQTDTIQLSERELVLSNLKTLEVILNNPKK</sequence>